<dbReference type="Gene3D" id="3.40.1500.10">
    <property type="entry name" value="Coproporphyrinogen III oxidase, aerobic"/>
    <property type="match status" value="1"/>
</dbReference>
<name>A0ABT3CTF0_9BACT</name>
<dbReference type="NCBIfam" id="NF003727">
    <property type="entry name" value="PRK05330.1"/>
    <property type="match status" value="1"/>
</dbReference>
<dbReference type="Proteomes" id="UP001300692">
    <property type="component" value="Unassembled WGS sequence"/>
</dbReference>
<evidence type="ECO:0000256" key="5">
    <source>
        <dbReference type="ARBA" id="ARBA00023002"/>
    </source>
</evidence>
<dbReference type="PROSITE" id="PS01021">
    <property type="entry name" value="COPROGEN_OXIDASE"/>
    <property type="match status" value="1"/>
</dbReference>
<evidence type="ECO:0000256" key="2">
    <source>
        <dbReference type="ARBA" id="ARBA00010644"/>
    </source>
</evidence>
<evidence type="ECO:0000256" key="1">
    <source>
        <dbReference type="ARBA" id="ARBA00005168"/>
    </source>
</evidence>
<evidence type="ECO:0000256" key="4">
    <source>
        <dbReference type="ARBA" id="ARBA00012869"/>
    </source>
</evidence>
<dbReference type="InterPro" id="IPR036406">
    <property type="entry name" value="Coprogen_oxidase_aer_sf"/>
</dbReference>
<gene>
    <name evidence="8" type="primary">hemF</name>
    <name evidence="8" type="ORF">N7U62_09575</name>
</gene>
<comment type="caution">
    <text evidence="8">The sequence shown here is derived from an EMBL/GenBank/DDBJ whole genome shotgun (WGS) entry which is preliminary data.</text>
</comment>
<comment type="similarity">
    <text evidence="2">Belongs to the aerobic coproporphyrinogen-III oxidase family.</text>
</comment>
<dbReference type="RefSeq" id="WP_264137743.1">
    <property type="nucleotide sequence ID" value="NZ_JAOYOD010000001.1"/>
</dbReference>
<organism evidence="8 9">
    <name type="scientific">Reichenbachiella ulvae</name>
    <dbReference type="NCBI Taxonomy" id="2980104"/>
    <lineage>
        <taxon>Bacteria</taxon>
        <taxon>Pseudomonadati</taxon>
        <taxon>Bacteroidota</taxon>
        <taxon>Cytophagia</taxon>
        <taxon>Cytophagales</taxon>
        <taxon>Reichenbachiellaceae</taxon>
        <taxon>Reichenbachiella</taxon>
    </lineage>
</organism>
<dbReference type="InterPro" id="IPR001260">
    <property type="entry name" value="Coprogen_oxidase_aer"/>
</dbReference>
<evidence type="ECO:0000256" key="6">
    <source>
        <dbReference type="ARBA" id="ARBA00023133"/>
    </source>
</evidence>
<comment type="subunit">
    <text evidence="3">Homodimer.</text>
</comment>
<dbReference type="SUPFAM" id="SSF102886">
    <property type="entry name" value="Coproporphyrinogen III oxidase"/>
    <property type="match status" value="1"/>
</dbReference>
<reference evidence="8 9" key="1">
    <citation type="submission" date="2022-10" db="EMBL/GenBank/DDBJ databases">
        <title>Comparative genomics and taxonomic characterization of three novel marine species of genus Reichenbachiella exhibiting antioxidant and polysaccharide degradation activities.</title>
        <authorList>
            <person name="Muhammad N."/>
            <person name="Lee Y.-J."/>
            <person name="Ko J."/>
            <person name="Kim S.-G."/>
        </authorList>
    </citation>
    <scope>NUCLEOTIDE SEQUENCE [LARGE SCALE GENOMIC DNA]</scope>
    <source>
        <strain evidence="8 9">ABR2-5</strain>
    </source>
</reference>
<evidence type="ECO:0000313" key="8">
    <source>
        <dbReference type="EMBL" id="MCV9386912.1"/>
    </source>
</evidence>
<dbReference type="PANTHER" id="PTHR10755">
    <property type="entry name" value="COPROPORPHYRINOGEN III OXIDASE, MITOCHONDRIAL"/>
    <property type="match status" value="1"/>
</dbReference>
<sequence length="296" mass="34154">MNKETIENWFKSLQDNICQEIEKTDEKGKFEEDLWQRPQGGGGRTRIIRGGNIIEKGGVNFSAVSGPTPDKILQALKIDKADFYATGVSIVMHPQSPMVPVIHMNVRYFEMSNGISWFGGGIDLTPHYVDDEDAQYFHSQIKSVCDAHHGSYYPEFKNWADDYFYIKHRNETRGIGGIFFDRLSATPEISMEQRWEFVKDVGQLFAPTYTHFMSKNKDIEYGENEKQWQYLRRGRYVEFNLVLDKGTKFGLDTDGRTESILMSLPPQANWEYNYEVAPGSKEEKTLSLLKKGVDWV</sequence>
<dbReference type="InterPro" id="IPR018375">
    <property type="entry name" value="Coprogen_oxidase_CS"/>
</dbReference>
<dbReference type="PIRSF" id="PIRSF000166">
    <property type="entry name" value="Coproporphyri_ox"/>
    <property type="match status" value="1"/>
</dbReference>
<keyword evidence="6" id="KW-0350">Heme biosynthesis</keyword>
<evidence type="ECO:0000256" key="3">
    <source>
        <dbReference type="ARBA" id="ARBA00011738"/>
    </source>
</evidence>
<proteinExistence type="inferred from homology"/>
<dbReference type="EMBL" id="JAOYOD010000001">
    <property type="protein sequence ID" value="MCV9386912.1"/>
    <property type="molecule type" value="Genomic_DNA"/>
</dbReference>
<comment type="pathway">
    <text evidence="1">Porphyrin-containing compound metabolism; protoporphyrin-IX biosynthesis; protoporphyrinogen-IX from coproporphyrinogen-III (O2 route): step 1/1.</text>
</comment>
<protein>
    <recommendedName>
        <fullName evidence="4">coproporphyrinogen oxidase</fullName>
        <ecNumber evidence="4">1.3.3.3</ecNumber>
    </recommendedName>
</protein>
<evidence type="ECO:0000313" key="9">
    <source>
        <dbReference type="Proteomes" id="UP001300692"/>
    </source>
</evidence>
<keyword evidence="5 8" id="KW-0560">Oxidoreductase</keyword>
<keyword evidence="7" id="KW-0627">Porphyrin biosynthesis</keyword>
<dbReference type="GO" id="GO:0004109">
    <property type="term" value="F:coproporphyrinogen oxidase activity"/>
    <property type="evidence" value="ECO:0007669"/>
    <property type="project" value="UniProtKB-EC"/>
</dbReference>
<dbReference type="PANTHER" id="PTHR10755:SF0">
    <property type="entry name" value="OXYGEN-DEPENDENT COPROPORPHYRINOGEN-III OXIDASE, MITOCHONDRIAL"/>
    <property type="match status" value="1"/>
</dbReference>
<evidence type="ECO:0000256" key="7">
    <source>
        <dbReference type="ARBA" id="ARBA00023244"/>
    </source>
</evidence>
<accession>A0ABT3CTF0</accession>
<keyword evidence="9" id="KW-1185">Reference proteome</keyword>
<dbReference type="EC" id="1.3.3.3" evidence="4"/>
<dbReference type="PRINTS" id="PR00073">
    <property type="entry name" value="COPRGNOXDASE"/>
</dbReference>
<dbReference type="Pfam" id="PF01218">
    <property type="entry name" value="Coprogen_oxidas"/>
    <property type="match status" value="1"/>
</dbReference>